<dbReference type="EMBL" id="KQ965761">
    <property type="protein sequence ID" value="KXS15501.1"/>
    <property type="molecule type" value="Genomic_DNA"/>
</dbReference>
<dbReference type="PANTHER" id="PTHR43477:SF1">
    <property type="entry name" value="DIHYDROANTICAPSIN 7-DEHYDROGENASE"/>
    <property type="match status" value="1"/>
</dbReference>
<dbReference type="OrthoDB" id="294295at2759"/>
<keyword evidence="3" id="KW-0812">Transmembrane</keyword>
<dbReference type="PRINTS" id="PR00081">
    <property type="entry name" value="GDHRDH"/>
</dbReference>
<dbReference type="PANTHER" id="PTHR43477">
    <property type="entry name" value="DIHYDROANTICAPSIN 7-DEHYDROGENASE"/>
    <property type="match status" value="1"/>
</dbReference>
<feature type="transmembrane region" description="Helical" evidence="3">
    <location>
        <begin position="22"/>
        <end position="44"/>
    </location>
</feature>
<comment type="similarity">
    <text evidence="1">Belongs to the short-chain dehydrogenases/reductases (SDR) family.</text>
</comment>
<keyword evidence="5" id="KW-1185">Reference proteome</keyword>
<dbReference type="GO" id="GO:0016491">
    <property type="term" value="F:oxidoreductase activity"/>
    <property type="evidence" value="ECO:0007669"/>
    <property type="project" value="UniProtKB-KW"/>
</dbReference>
<dbReference type="SUPFAM" id="SSF51735">
    <property type="entry name" value="NAD(P)-binding Rossmann-fold domains"/>
    <property type="match status" value="1"/>
</dbReference>
<evidence type="ECO:0000256" key="1">
    <source>
        <dbReference type="ARBA" id="ARBA00006484"/>
    </source>
</evidence>
<dbReference type="InterPro" id="IPR051122">
    <property type="entry name" value="SDR_DHRS6-like"/>
</dbReference>
<keyword evidence="2" id="KW-0560">Oxidoreductase</keyword>
<gene>
    <name evidence="4" type="ORF">M427DRAFT_69888</name>
</gene>
<sequence length="192" mass="20776">MPSTSNASTFPRFPSKLAGKRVLVIGGTSGIGLAVASGALSYGASVVIASSSLTKVEAAVQRLRSTTQPLHAPRYRGILSRGPLDHIAYTSGDAFNPVPLSQLTPEDMVVPQVPTKSLFMGPIMGMAQEGLVNQLTIELAPLRVNLIIPGPVKTDLFLTFVDEAARKVYERTRRQRAGWRRRRMLPKHTCIA</sequence>
<keyword evidence="3" id="KW-0472">Membrane</keyword>
<dbReference type="InterPro" id="IPR036291">
    <property type="entry name" value="NAD(P)-bd_dom_sf"/>
</dbReference>
<dbReference type="Gene3D" id="3.40.50.720">
    <property type="entry name" value="NAD(P)-binding Rossmann-like Domain"/>
    <property type="match status" value="1"/>
</dbReference>
<organism evidence="4 5">
    <name type="scientific">Gonapodya prolifera (strain JEL478)</name>
    <name type="common">Monoblepharis prolifera</name>
    <dbReference type="NCBI Taxonomy" id="1344416"/>
    <lineage>
        <taxon>Eukaryota</taxon>
        <taxon>Fungi</taxon>
        <taxon>Fungi incertae sedis</taxon>
        <taxon>Chytridiomycota</taxon>
        <taxon>Chytridiomycota incertae sedis</taxon>
        <taxon>Monoblepharidomycetes</taxon>
        <taxon>Monoblepharidales</taxon>
        <taxon>Gonapodyaceae</taxon>
        <taxon>Gonapodya</taxon>
    </lineage>
</organism>
<evidence type="ECO:0000256" key="2">
    <source>
        <dbReference type="ARBA" id="ARBA00023002"/>
    </source>
</evidence>
<evidence type="ECO:0000313" key="4">
    <source>
        <dbReference type="EMBL" id="KXS15501.1"/>
    </source>
</evidence>
<evidence type="ECO:0000256" key="3">
    <source>
        <dbReference type="SAM" id="Phobius"/>
    </source>
</evidence>
<dbReference type="Pfam" id="PF00106">
    <property type="entry name" value="adh_short"/>
    <property type="match status" value="1"/>
</dbReference>
<protein>
    <submittedName>
        <fullName evidence="4">NAD(P)-binding protein</fullName>
    </submittedName>
</protein>
<keyword evidence="3" id="KW-1133">Transmembrane helix</keyword>
<dbReference type="Proteomes" id="UP000070544">
    <property type="component" value="Unassembled WGS sequence"/>
</dbReference>
<proteinExistence type="inferred from homology"/>
<name>A0A139AFA9_GONPJ</name>
<dbReference type="InterPro" id="IPR002347">
    <property type="entry name" value="SDR_fam"/>
</dbReference>
<accession>A0A139AFA9</accession>
<dbReference type="AlphaFoldDB" id="A0A139AFA9"/>
<reference evidence="4 5" key="1">
    <citation type="journal article" date="2015" name="Genome Biol. Evol.">
        <title>Phylogenomic analyses indicate that early fungi evolved digesting cell walls of algal ancestors of land plants.</title>
        <authorList>
            <person name="Chang Y."/>
            <person name="Wang S."/>
            <person name="Sekimoto S."/>
            <person name="Aerts A.L."/>
            <person name="Choi C."/>
            <person name="Clum A."/>
            <person name="LaButti K.M."/>
            <person name="Lindquist E.A."/>
            <person name="Yee Ngan C."/>
            <person name="Ohm R.A."/>
            <person name="Salamov A.A."/>
            <person name="Grigoriev I.V."/>
            <person name="Spatafora J.W."/>
            <person name="Berbee M.L."/>
        </authorList>
    </citation>
    <scope>NUCLEOTIDE SEQUENCE [LARGE SCALE GENOMIC DNA]</scope>
    <source>
        <strain evidence="4 5">JEL478</strain>
    </source>
</reference>
<evidence type="ECO:0000313" key="5">
    <source>
        <dbReference type="Proteomes" id="UP000070544"/>
    </source>
</evidence>